<proteinExistence type="predicted"/>
<evidence type="ECO:0000313" key="2">
    <source>
        <dbReference type="EMBL" id="EOB03986.1"/>
    </source>
</evidence>
<gene>
    <name evidence="2" type="ORF">Anapl_07358</name>
</gene>
<feature type="region of interest" description="Disordered" evidence="1">
    <location>
        <begin position="1"/>
        <end position="23"/>
    </location>
</feature>
<dbReference type="EMBL" id="KB742815">
    <property type="protein sequence ID" value="EOB03986.1"/>
    <property type="molecule type" value="Genomic_DNA"/>
</dbReference>
<dbReference type="AlphaFoldDB" id="R0K1Z0"/>
<reference evidence="3" key="1">
    <citation type="journal article" date="2013" name="Nat. Genet.">
        <title>The duck genome and transcriptome provide insight into an avian influenza virus reservoir species.</title>
        <authorList>
            <person name="Huang Y."/>
            <person name="Li Y."/>
            <person name="Burt D.W."/>
            <person name="Chen H."/>
            <person name="Zhang Y."/>
            <person name="Qian W."/>
            <person name="Kim H."/>
            <person name="Gan S."/>
            <person name="Zhao Y."/>
            <person name="Li J."/>
            <person name="Yi K."/>
            <person name="Feng H."/>
            <person name="Zhu P."/>
            <person name="Li B."/>
            <person name="Liu Q."/>
            <person name="Fairley S."/>
            <person name="Magor K.E."/>
            <person name="Du Z."/>
            <person name="Hu X."/>
            <person name="Goodman L."/>
            <person name="Tafer H."/>
            <person name="Vignal A."/>
            <person name="Lee T."/>
            <person name="Kim K.W."/>
            <person name="Sheng Z."/>
            <person name="An Y."/>
            <person name="Searle S."/>
            <person name="Herrero J."/>
            <person name="Groenen M.A."/>
            <person name="Crooijmans R.P."/>
            <person name="Faraut T."/>
            <person name="Cai Q."/>
            <person name="Webster R.G."/>
            <person name="Aldridge J.R."/>
            <person name="Warren W.C."/>
            <person name="Bartschat S."/>
            <person name="Kehr S."/>
            <person name="Marz M."/>
            <person name="Stadler P.F."/>
            <person name="Smith J."/>
            <person name="Kraus R.H."/>
            <person name="Zhao Y."/>
            <person name="Ren L."/>
            <person name="Fei J."/>
            <person name="Morisson M."/>
            <person name="Kaiser P."/>
            <person name="Griffin D.K."/>
            <person name="Rao M."/>
            <person name="Pitel F."/>
            <person name="Wang J."/>
            <person name="Li N."/>
        </authorList>
    </citation>
    <scope>NUCLEOTIDE SEQUENCE [LARGE SCALE GENOMIC DNA]</scope>
</reference>
<evidence type="ECO:0000256" key="1">
    <source>
        <dbReference type="SAM" id="MobiDB-lite"/>
    </source>
</evidence>
<organism evidence="2 3">
    <name type="scientific">Anas platyrhynchos</name>
    <name type="common">Mallard</name>
    <name type="synonym">Anas boschas</name>
    <dbReference type="NCBI Taxonomy" id="8839"/>
    <lineage>
        <taxon>Eukaryota</taxon>
        <taxon>Metazoa</taxon>
        <taxon>Chordata</taxon>
        <taxon>Craniata</taxon>
        <taxon>Vertebrata</taxon>
        <taxon>Euteleostomi</taxon>
        <taxon>Archelosauria</taxon>
        <taxon>Archosauria</taxon>
        <taxon>Dinosauria</taxon>
        <taxon>Saurischia</taxon>
        <taxon>Theropoda</taxon>
        <taxon>Coelurosauria</taxon>
        <taxon>Aves</taxon>
        <taxon>Neognathae</taxon>
        <taxon>Galloanserae</taxon>
        <taxon>Anseriformes</taxon>
        <taxon>Anatidae</taxon>
        <taxon>Anatinae</taxon>
        <taxon>Anas</taxon>
    </lineage>
</organism>
<protein>
    <submittedName>
        <fullName evidence="2">Uncharacterized protein</fullName>
    </submittedName>
</protein>
<name>R0K1Z0_ANAPL</name>
<evidence type="ECO:0000313" key="3">
    <source>
        <dbReference type="Proteomes" id="UP000296049"/>
    </source>
</evidence>
<accession>R0K1Z0</accession>
<keyword evidence="3" id="KW-1185">Reference proteome</keyword>
<dbReference type="Proteomes" id="UP000296049">
    <property type="component" value="Unassembled WGS sequence"/>
</dbReference>
<sequence>MLQNTAVSMKTGNNNLKSQMSPDLNTKVLMHVAYGSQTPSKMLKMHRQRTFAPSPDNQVLSGS</sequence>